<evidence type="ECO:0000256" key="6">
    <source>
        <dbReference type="SAM" id="Phobius"/>
    </source>
</evidence>
<dbReference type="OrthoDB" id="9811701at2"/>
<gene>
    <name evidence="7" type="ORF">N781_05170</name>
</gene>
<keyword evidence="2" id="KW-1003">Cell membrane</keyword>
<evidence type="ECO:0000256" key="5">
    <source>
        <dbReference type="ARBA" id="ARBA00023136"/>
    </source>
</evidence>
<evidence type="ECO:0008006" key="9">
    <source>
        <dbReference type="Google" id="ProtNLM"/>
    </source>
</evidence>
<keyword evidence="5 6" id="KW-0472">Membrane</keyword>
<feature type="transmembrane region" description="Helical" evidence="6">
    <location>
        <begin position="31"/>
        <end position="53"/>
    </location>
</feature>
<evidence type="ECO:0000313" key="7">
    <source>
        <dbReference type="EMBL" id="KGX91094.1"/>
    </source>
</evidence>
<dbReference type="PANTHER" id="PTHR30249">
    <property type="entry name" value="PUTATIVE SEROTONIN TRANSPORTER"/>
    <property type="match status" value="1"/>
</dbReference>
<evidence type="ECO:0000256" key="2">
    <source>
        <dbReference type="ARBA" id="ARBA00022475"/>
    </source>
</evidence>
<comment type="subcellular location">
    <subcellularLocation>
        <location evidence="1">Cell membrane</location>
        <topology evidence="1">Multi-pass membrane protein</topology>
    </subcellularLocation>
</comment>
<feature type="transmembrane region" description="Helical" evidence="6">
    <location>
        <begin position="207"/>
        <end position="228"/>
    </location>
</feature>
<dbReference type="AlphaFoldDB" id="A0A0A5GGI6"/>
<comment type="caution">
    <text evidence="7">The sequence shown here is derived from an EMBL/GenBank/DDBJ whole genome shotgun (WGS) entry which is preliminary data.</text>
</comment>
<dbReference type="eggNOG" id="COG1346">
    <property type="taxonomic scope" value="Bacteria"/>
</dbReference>
<accession>A0A0A5GGI6</accession>
<dbReference type="STRING" id="1385510.GCA_000425205_02623"/>
<evidence type="ECO:0000256" key="3">
    <source>
        <dbReference type="ARBA" id="ARBA00022692"/>
    </source>
</evidence>
<feature type="transmembrane region" description="Helical" evidence="6">
    <location>
        <begin position="6"/>
        <end position="24"/>
    </location>
</feature>
<proteinExistence type="predicted"/>
<keyword evidence="4 6" id="KW-1133">Transmembrane helix</keyword>
<dbReference type="RefSeq" id="WP_036770108.1">
    <property type="nucleotide sequence ID" value="NZ_AULI01000011.1"/>
</dbReference>
<organism evidence="7 8">
    <name type="scientific">Pontibacillus halophilus JSM 076056 = DSM 19796</name>
    <dbReference type="NCBI Taxonomy" id="1385510"/>
    <lineage>
        <taxon>Bacteria</taxon>
        <taxon>Bacillati</taxon>
        <taxon>Bacillota</taxon>
        <taxon>Bacilli</taxon>
        <taxon>Bacillales</taxon>
        <taxon>Bacillaceae</taxon>
        <taxon>Pontibacillus</taxon>
    </lineage>
</organism>
<evidence type="ECO:0000313" key="8">
    <source>
        <dbReference type="Proteomes" id="UP000030528"/>
    </source>
</evidence>
<evidence type="ECO:0000256" key="1">
    <source>
        <dbReference type="ARBA" id="ARBA00004651"/>
    </source>
</evidence>
<name>A0A0A5GGI6_9BACI</name>
<sequence length="230" mass="24521">MMILTALLTLIGTIGIFLIMNKLYHKIHNPFLLPALTSTFVIVVVLLSLGVSYETYMVGGQWIDALLGPAVVSLAYPLYRQRYVLRRYLLPIGVGVAAGSVTGMFTGIGLTKLLQFNQDLVYSVLPKSITTPVAMEITTDLGGVPSLTVIFVMFAGFTGAVLGPYVLKAVRLTTFIGRGIGFGSASHAVGTAKAYEYGEDAASVSSVAMTLSAIIGSLIAPVMAWLFYNL</sequence>
<dbReference type="Proteomes" id="UP000030528">
    <property type="component" value="Unassembled WGS sequence"/>
</dbReference>
<keyword evidence="8" id="KW-1185">Reference proteome</keyword>
<protein>
    <recommendedName>
        <fullName evidence="9">LrgB</fullName>
    </recommendedName>
</protein>
<feature type="transmembrane region" description="Helical" evidence="6">
    <location>
        <begin position="88"/>
        <end position="110"/>
    </location>
</feature>
<evidence type="ECO:0000256" key="4">
    <source>
        <dbReference type="ARBA" id="ARBA00022989"/>
    </source>
</evidence>
<dbReference type="PANTHER" id="PTHR30249:SF17">
    <property type="entry name" value="HOLIN-LIKE PROTEIN CIDB"/>
    <property type="match status" value="1"/>
</dbReference>
<dbReference type="GO" id="GO:0005886">
    <property type="term" value="C:plasma membrane"/>
    <property type="evidence" value="ECO:0007669"/>
    <property type="project" value="UniProtKB-SubCell"/>
</dbReference>
<dbReference type="InterPro" id="IPR007300">
    <property type="entry name" value="CidB/LrgB"/>
</dbReference>
<reference evidence="7 8" key="1">
    <citation type="submission" date="2013-08" db="EMBL/GenBank/DDBJ databases">
        <authorList>
            <person name="Huang J."/>
            <person name="Wang G."/>
        </authorList>
    </citation>
    <scope>NUCLEOTIDE SEQUENCE [LARGE SCALE GENOMIC DNA]</scope>
    <source>
        <strain evidence="7 8">JSM 076056</strain>
    </source>
</reference>
<dbReference type="Pfam" id="PF04172">
    <property type="entry name" value="LrgB"/>
    <property type="match status" value="1"/>
</dbReference>
<dbReference type="EMBL" id="AVPE01000011">
    <property type="protein sequence ID" value="KGX91094.1"/>
    <property type="molecule type" value="Genomic_DNA"/>
</dbReference>
<keyword evidence="3 6" id="KW-0812">Transmembrane</keyword>
<feature type="transmembrane region" description="Helical" evidence="6">
    <location>
        <begin position="147"/>
        <end position="167"/>
    </location>
</feature>